<name>A0ABU3Q625_9SPHN</name>
<dbReference type="Pfam" id="PF01979">
    <property type="entry name" value="Amidohydro_1"/>
    <property type="match status" value="1"/>
</dbReference>
<keyword evidence="3" id="KW-1185">Reference proteome</keyword>
<feature type="domain" description="Amidohydrolase-related" evidence="1">
    <location>
        <begin position="55"/>
        <end position="432"/>
    </location>
</feature>
<dbReference type="RefSeq" id="WP_315725077.1">
    <property type="nucleotide sequence ID" value="NZ_JAVUPU010000003.1"/>
</dbReference>
<sequence length="481" mass="52543">MTMLITGATIIDGLAETPLQGQAILIEGKRIKAIGKADELLVADDILTIDATGKYVIPGLMNANVHLLCDIRPETLIRYEGRYEELIAESAQIALKNGQTTVFDTWGPRRHLMAARDAIDAGQMIGSRIYCAGNVIGFDGPYSPDFGATMAQMLSPNFVNRINSTWVENSGRHLMWMTPDEVAKELRTYIAKGIDFIKYAANEHGGQSLGAFISFSERVQRAIVDEAHRAGITAQSHSMSVEGLHMSIAAGCDLVTHCNITGPREIPDETLDYMVKQGCGAVLFPWSDAALKWMRENVDDGTWTTVKATDANARNLVKAGARILLANDGAVMASEMLADPMVQKSWMGAPEEISLGRLATGHFVWFEAMEEKGMAPMEMLRAATRNIAIAYKKDADLGTLEEGKIADLLILDKNPLESAKNYRAINKVVKDGADIDIAALPLTPLLTRPLPEPLPEEAEYKHFAHTGQRFPLCACSAMMGH</sequence>
<accession>A0ABU3Q625</accession>
<organism evidence="2 3">
    <name type="scientific">Sphingosinicella rhizophila</name>
    <dbReference type="NCBI Taxonomy" id="3050082"/>
    <lineage>
        <taxon>Bacteria</taxon>
        <taxon>Pseudomonadati</taxon>
        <taxon>Pseudomonadota</taxon>
        <taxon>Alphaproteobacteria</taxon>
        <taxon>Sphingomonadales</taxon>
        <taxon>Sphingosinicellaceae</taxon>
        <taxon>Sphingosinicella</taxon>
    </lineage>
</organism>
<proteinExistence type="predicted"/>
<gene>
    <name evidence="2" type="ORF">RQX22_07340</name>
</gene>
<evidence type="ECO:0000313" key="2">
    <source>
        <dbReference type="EMBL" id="MDT9598757.1"/>
    </source>
</evidence>
<dbReference type="InterPro" id="IPR051781">
    <property type="entry name" value="Metallo-dep_Hydrolase"/>
</dbReference>
<comment type="caution">
    <text evidence="2">The sequence shown here is derived from an EMBL/GenBank/DDBJ whole genome shotgun (WGS) entry which is preliminary data.</text>
</comment>
<protein>
    <submittedName>
        <fullName evidence="2">Amidohydrolase family protein</fullName>
    </submittedName>
</protein>
<dbReference type="SUPFAM" id="SSF51338">
    <property type="entry name" value="Composite domain of metallo-dependent hydrolases"/>
    <property type="match status" value="1"/>
</dbReference>
<dbReference type="InterPro" id="IPR006680">
    <property type="entry name" value="Amidohydro-rel"/>
</dbReference>
<dbReference type="PANTHER" id="PTHR43135:SF3">
    <property type="entry name" value="ALPHA-D-RIBOSE 1-METHYLPHOSPHONATE 5-TRIPHOSPHATE DIPHOSPHATASE"/>
    <property type="match status" value="1"/>
</dbReference>
<reference evidence="2 3" key="1">
    <citation type="submission" date="2023-05" db="EMBL/GenBank/DDBJ databases">
        <authorList>
            <person name="Guo Y."/>
        </authorList>
    </citation>
    <scope>NUCLEOTIDE SEQUENCE [LARGE SCALE GENOMIC DNA]</scope>
    <source>
        <strain evidence="2 3">GR2756</strain>
    </source>
</reference>
<dbReference type="PANTHER" id="PTHR43135">
    <property type="entry name" value="ALPHA-D-RIBOSE 1-METHYLPHOSPHONATE 5-TRIPHOSPHATE DIPHOSPHATASE"/>
    <property type="match status" value="1"/>
</dbReference>
<dbReference type="Proteomes" id="UP001259572">
    <property type="component" value="Unassembled WGS sequence"/>
</dbReference>
<evidence type="ECO:0000313" key="3">
    <source>
        <dbReference type="Proteomes" id="UP001259572"/>
    </source>
</evidence>
<dbReference type="InterPro" id="IPR032466">
    <property type="entry name" value="Metal_Hydrolase"/>
</dbReference>
<dbReference type="Gene3D" id="3.20.20.140">
    <property type="entry name" value="Metal-dependent hydrolases"/>
    <property type="match status" value="1"/>
</dbReference>
<dbReference type="EMBL" id="JAVUPU010000003">
    <property type="protein sequence ID" value="MDT9598757.1"/>
    <property type="molecule type" value="Genomic_DNA"/>
</dbReference>
<dbReference type="InterPro" id="IPR011059">
    <property type="entry name" value="Metal-dep_hydrolase_composite"/>
</dbReference>
<dbReference type="Gene3D" id="2.30.40.10">
    <property type="entry name" value="Urease, subunit C, domain 1"/>
    <property type="match status" value="2"/>
</dbReference>
<dbReference type="SUPFAM" id="SSF51556">
    <property type="entry name" value="Metallo-dependent hydrolases"/>
    <property type="match status" value="1"/>
</dbReference>
<evidence type="ECO:0000259" key="1">
    <source>
        <dbReference type="Pfam" id="PF01979"/>
    </source>
</evidence>